<feature type="transmembrane region" description="Helical" evidence="1">
    <location>
        <begin position="12"/>
        <end position="34"/>
    </location>
</feature>
<organism evidence="2 3">
    <name type="scientific">Trachipleistophora hominis</name>
    <name type="common">Microsporidian parasite</name>
    <dbReference type="NCBI Taxonomy" id="72359"/>
    <lineage>
        <taxon>Eukaryota</taxon>
        <taxon>Fungi</taxon>
        <taxon>Fungi incertae sedis</taxon>
        <taxon>Microsporidia</taxon>
        <taxon>Pleistophoridae</taxon>
        <taxon>Trachipleistophora</taxon>
    </lineage>
</organism>
<name>L7JUN9_TRAHO</name>
<proteinExistence type="predicted"/>
<evidence type="ECO:0000313" key="2">
    <source>
        <dbReference type="EMBL" id="ELQ75168.1"/>
    </source>
</evidence>
<gene>
    <name evidence="2" type="ORF">THOM_1899</name>
</gene>
<keyword evidence="1" id="KW-0472">Membrane</keyword>
<dbReference type="InParanoid" id="L7JUN9"/>
<sequence length="36" mass="4061">MNSNTCLHAVSAVLGISCALNDVLYDVLFIYQIWSW</sequence>
<keyword evidence="1" id="KW-0812">Transmembrane</keyword>
<keyword evidence="3" id="KW-1185">Reference proteome</keyword>
<evidence type="ECO:0000256" key="1">
    <source>
        <dbReference type="SAM" id="Phobius"/>
    </source>
</evidence>
<dbReference type="Proteomes" id="UP000011185">
    <property type="component" value="Unassembled WGS sequence"/>
</dbReference>
<evidence type="ECO:0000313" key="3">
    <source>
        <dbReference type="Proteomes" id="UP000011185"/>
    </source>
</evidence>
<protein>
    <submittedName>
        <fullName evidence="2">Uncharacterized protein</fullName>
    </submittedName>
</protein>
<keyword evidence="1" id="KW-1133">Transmembrane helix</keyword>
<dbReference type="HOGENOM" id="CLU_3360011_0_0_1"/>
<dbReference type="VEuPathDB" id="MicrosporidiaDB:THOM_1899"/>
<accession>L7JUN9</accession>
<reference evidence="2 3" key="1">
    <citation type="journal article" date="2012" name="PLoS Pathog.">
        <title>The genome of the obligate intracellular parasite Trachipleistophora hominis: new insights into microsporidian genome dynamics and reductive evolution.</title>
        <authorList>
            <person name="Heinz E."/>
            <person name="Williams T.A."/>
            <person name="Nakjang S."/>
            <person name="Noel C.J."/>
            <person name="Swan D.C."/>
            <person name="Goldberg A.V."/>
            <person name="Harris S.R."/>
            <person name="Weinmaier T."/>
            <person name="Markert S."/>
            <person name="Becher D."/>
            <person name="Bernhardt J."/>
            <person name="Dagan T."/>
            <person name="Hacker C."/>
            <person name="Lucocq J.M."/>
            <person name="Schweder T."/>
            <person name="Rattei T."/>
            <person name="Hall N."/>
            <person name="Hirt R.P."/>
            <person name="Embley T.M."/>
        </authorList>
    </citation>
    <scope>NUCLEOTIDE SEQUENCE [LARGE SCALE GENOMIC DNA]</scope>
</reference>
<dbReference type="EMBL" id="JH993985">
    <property type="protein sequence ID" value="ELQ75168.1"/>
    <property type="molecule type" value="Genomic_DNA"/>
</dbReference>
<dbReference type="AlphaFoldDB" id="L7JUN9"/>